<accession>A0ACB8TP06</accession>
<evidence type="ECO:0000313" key="1">
    <source>
        <dbReference type="EMBL" id="KAI0083737.1"/>
    </source>
</evidence>
<name>A0ACB8TP06_9APHY</name>
<dbReference type="Proteomes" id="UP001055072">
    <property type="component" value="Unassembled WGS sequence"/>
</dbReference>
<comment type="caution">
    <text evidence="1">The sequence shown here is derived from an EMBL/GenBank/DDBJ whole genome shotgun (WGS) entry which is preliminary data.</text>
</comment>
<gene>
    <name evidence="1" type="ORF">BDY19DRAFT_975766</name>
</gene>
<sequence length="760" mass="84444">MPPAPPETTDVEQGTPQEAPLPQRPSSVPSFLFISFVLWMIMNNQADDLAARATWQDNLSAIHDNIQNYSAWLNGSVSNFSMPTVDSTLIPLVMDFMSLSGELDSHQGSYYQNLTAFWKGDVRFHNLTNITTVPQLQTPFWLKDAEAFVSTANLTNATELSDRLGKWQWAHSTKTSIRFADKKVSGEDAKKKDLSEDIALIHGKIDLSDPDSSEEMRLELEGVHFISNGSIYAFAETARQGIDTRYIPGLVPEWRLNDTARIIEAELFTREAIIKERLNSGSIEDAPEEDNPITGCSFKFFGQILASGVPLYLMQELEEEIDNPTGITTVRAPEMKLSGVLVSKNCGILYELPDIQGLKSHGLFRRITTYGGLSAFVNMFILWLLLRQISLSRSAAGLSRVSRYPFIIQSMIDAMSFIGHVTIAILSEGRTSVAVLAPAGIACVLFVYEAQFAVLVGQIQAPEDVIPTPPRPTLPPAPRSTPPPQPQIISDEDAQPQANAEPISVVVTTVPPPTPTTQPPIRPSLARFLWDHIRTDPSARMWALMSFFLVVVFRLVIALSIPLVFLAALHCSIWLTQIYRAARRGRTSGLTAEYLIGTTLGRLYFLLYFLGCPENVLDIEQRPWVYGVAIFMLAQAAVIILQGYFGPSLFLPRRLTTADVYDYHPPLPLPDPEAPEQSLGDCSICMDAIEVDPALRGRMDEKGDGHGHGLSRHTTNLWAQNARKTYSLAPCHHLFHTACLERWLAIKNICPQCRRPLPPL</sequence>
<evidence type="ECO:0000313" key="2">
    <source>
        <dbReference type="Proteomes" id="UP001055072"/>
    </source>
</evidence>
<protein>
    <submittedName>
        <fullName evidence="1">Uncharacterized protein</fullName>
    </submittedName>
</protein>
<reference evidence="1" key="1">
    <citation type="journal article" date="2021" name="Environ. Microbiol.">
        <title>Gene family expansions and transcriptome signatures uncover fungal adaptations to wood decay.</title>
        <authorList>
            <person name="Hage H."/>
            <person name="Miyauchi S."/>
            <person name="Viragh M."/>
            <person name="Drula E."/>
            <person name="Min B."/>
            <person name="Chaduli D."/>
            <person name="Navarro D."/>
            <person name="Favel A."/>
            <person name="Norest M."/>
            <person name="Lesage-Meessen L."/>
            <person name="Balint B."/>
            <person name="Merenyi Z."/>
            <person name="de Eugenio L."/>
            <person name="Morin E."/>
            <person name="Martinez A.T."/>
            <person name="Baldrian P."/>
            <person name="Stursova M."/>
            <person name="Martinez M.J."/>
            <person name="Novotny C."/>
            <person name="Magnuson J.K."/>
            <person name="Spatafora J.W."/>
            <person name="Maurice S."/>
            <person name="Pangilinan J."/>
            <person name="Andreopoulos W."/>
            <person name="LaButti K."/>
            <person name="Hundley H."/>
            <person name="Na H."/>
            <person name="Kuo A."/>
            <person name="Barry K."/>
            <person name="Lipzen A."/>
            <person name="Henrissat B."/>
            <person name="Riley R."/>
            <person name="Ahrendt S."/>
            <person name="Nagy L.G."/>
            <person name="Grigoriev I.V."/>
            <person name="Martin F."/>
            <person name="Rosso M.N."/>
        </authorList>
    </citation>
    <scope>NUCLEOTIDE SEQUENCE</scope>
    <source>
        <strain evidence="1">CBS 384.51</strain>
    </source>
</reference>
<dbReference type="EMBL" id="MU274954">
    <property type="protein sequence ID" value="KAI0083737.1"/>
    <property type="molecule type" value="Genomic_DNA"/>
</dbReference>
<organism evidence="1 2">
    <name type="scientific">Irpex rosettiformis</name>
    <dbReference type="NCBI Taxonomy" id="378272"/>
    <lineage>
        <taxon>Eukaryota</taxon>
        <taxon>Fungi</taxon>
        <taxon>Dikarya</taxon>
        <taxon>Basidiomycota</taxon>
        <taxon>Agaricomycotina</taxon>
        <taxon>Agaricomycetes</taxon>
        <taxon>Polyporales</taxon>
        <taxon>Irpicaceae</taxon>
        <taxon>Irpex</taxon>
    </lineage>
</organism>
<keyword evidence="2" id="KW-1185">Reference proteome</keyword>
<proteinExistence type="predicted"/>